<comment type="caution">
    <text evidence="1">The sequence shown here is derived from an EMBL/GenBank/DDBJ whole genome shotgun (WGS) entry which is preliminary data.</text>
</comment>
<keyword evidence="2" id="KW-1185">Reference proteome</keyword>
<dbReference type="AlphaFoldDB" id="A0A7D9IKY7"/>
<evidence type="ECO:0000313" key="1">
    <source>
        <dbReference type="EMBL" id="CAB4012974.1"/>
    </source>
</evidence>
<organism evidence="1 2">
    <name type="scientific">Paramuricea clavata</name>
    <name type="common">Red gorgonian</name>
    <name type="synonym">Violescent sea-whip</name>
    <dbReference type="NCBI Taxonomy" id="317549"/>
    <lineage>
        <taxon>Eukaryota</taxon>
        <taxon>Metazoa</taxon>
        <taxon>Cnidaria</taxon>
        <taxon>Anthozoa</taxon>
        <taxon>Octocorallia</taxon>
        <taxon>Malacalcyonacea</taxon>
        <taxon>Plexauridae</taxon>
        <taxon>Paramuricea</taxon>
    </lineage>
</organism>
<dbReference type="OrthoDB" id="6778718at2759"/>
<dbReference type="EMBL" id="CACRXK020007701">
    <property type="protein sequence ID" value="CAB4012974.1"/>
    <property type="molecule type" value="Genomic_DNA"/>
</dbReference>
<evidence type="ECO:0000313" key="2">
    <source>
        <dbReference type="Proteomes" id="UP001152795"/>
    </source>
</evidence>
<dbReference type="PANTHER" id="PTHR46704:SF1">
    <property type="entry name" value="TELOMERE LENGTH REGULATION PROTEIN TEL2 HOMOLOG"/>
    <property type="match status" value="1"/>
</dbReference>
<proteinExistence type="predicted"/>
<reference evidence="1" key="1">
    <citation type="submission" date="2020-04" db="EMBL/GenBank/DDBJ databases">
        <authorList>
            <person name="Alioto T."/>
            <person name="Alioto T."/>
            <person name="Gomez Garrido J."/>
        </authorList>
    </citation>
    <scope>NUCLEOTIDE SEQUENCE</scope>
    <source>
        <strain evidence="1">A484AB</strain>
    </source>
</reference>
<accession>A0A7D9IKY7</accession>
<sequence length="469" mass="52759">MICQDVVHAASNARVKLPKHVSLGITIKHLTRSKQLITLLNRMGHCCSYEQTEIVETALADETIARSELNGGVIIPSNISPGVFGHMAADNNHFNEETIDGKNTTHVTTFVAFQRKQHAPATPPMEIYVDHSERKRSLDSSRPIVTVEDINIGGRRPAVTNYVNKITNASWLQPNDNFLSACQDDLVWLILRMCSNTMFEENYQTVDAQKIPGWSGFQSLRFSDPSTPTSIGYLPMIQADANEYSTINTVMKLSLKMANALGQSESVVTFDLAIYVKAKQLQMRYPGEFKNVVVRLGGFHIALNYLSLLGKMYSNSGLEDLLIESGVYAPGTTTGLVAGKSYNRGVRAHKLCFEALFRLMWKTFASWLEESSQGLDEISKTKALELLNQCKDSDNKEEYLKENWHLLKDGLSALVRLFKEFENEGKVKLHLFAFWSEYMSMVSFLLQFIKAERTGNLHLSSTAKMLPYF</sequence>
<protein>
    <submittedName>
        <fullName evidence="1">Uncharacterized protein</fullName>
    </submittedName>
</protein>
<gene>
    <name evidence="1" type="ORF">PACLA_8A070265</name>
</gene>
<name>A0A7D9IKY7_PARCT</name>
<dbReference type="Proteomes" id="UP001152795">
    <property type="component" value="Unassembled WGS sequence"/>
</dbReference>
<dbReference type="PANTHER" id="PTHR46704">
    <property type="entry name" value="CXC DOMAIN-CONTAINING PROTEIN-RELATED"/>
    <property type="match status" value="1"/>
</dbReference>